<dbReference type="InterPro" id="IPR036703">
    <property type="entry name" value="MOB_kinase_act_sf"/>
</dbReference>
<sequence>MNMFGNRFLASFRAPRTVVETGGTVTNTLSTGVGSKQYQLRRFAEATLGSSNLRLAVLLPEGEDVCEWVALHVVDFYNQINMLYATVADQCTAESCRVMSAGPKYEYHWSDGQQYKKPIRVSAPQYTSLLMDWAQGLMENNETFPVQTGRPFPLNFMTVTAPLLFRRFLRVYAHIYHHHYNTCRQRGLEALLNTAFKHFVCFALHFQLVQAKDLAPVQDIVVSLGVTASS</sequence>
<keyword evidence="1" id="KW-0479">Metal-binding</keyword>
<dbReference type="SMART" id="SM01388">
    <property type="entry name" value="Mob1_phocein"/>
    <property type="match status" value="1"/>
</dbReference>
<dbReference type="EMBL" id="JANBPY010000366">
    <property type="protein sequence ID" value="KAJ1967272.1"/>
    <property type="molecule type" value="Genomic_DNA"/>
</dbReference>
<dbReference type="AlphaFoldDB" id="A0A9W8E4C9"/>
<feature type="binding site" evidence="1">
    <location>
        <position position="179"/>
    </location>
    <ligand>
        <name>Zn(2+)</name>
        <dbReference type="ChEBI" id="CHEBI:29105"/>
    </ligand>
</feature>
<accession>A0A9W8E4C9</accession>
<keyword evidence="2" id="KW-0808">Transferase</keyword>
<name>A0A9W8E4C9_9FUNG</name>
<dbReference type="OrthoDB" id="8170117at2759"/>
<feature type="binding site" evidence="1">
    <location>
        <position position="91"/>
    </location>
    <ligand>
        <name>Zn(2+)</name>
        <dbReference type="ChEBI" id="CHEBI:29105"/>
    </ligand>
</feature>
<dbReference type="PANTHER" id="PTHR22599">
    <property type="entry name" value="MPS ONE BINDER KINASE ACTIVATOR-LIKE MOB"/>
    <property type="match status" value="1"/>
</dbReference>
<dbReference type="GO" id="GO:0016301">
    <property type="term" value="F:kinase activity"/>
    <property type="evidence" value="ECO:0007669"/>
    <property type="project" value="UniProtKB-KW"/>
</dbReference>
<gene>
    <name evidence="2" type="primary">MOB1B</name>
    <name evidence="2" type="ORF">IWQ62_001964</name>
</gene>
<proteinExistence type="predicted"/>
<evidence type="ECO:0000256" key="1">
    <source>
        <dbReference type="PIRSR" id="PIRSR605301-1"/>
    </source>
</evidence>
<dbReference type="InterPro" id="IPR005301">
    <property type="entry name" value="MOB_kinase_act_fam"/>
</dbReference>
<evidence type="ECO:0000313" key="2">
    <source>
        <dbReference type="EMBL" id="KAJ1967272.1"/>
    </source>
</evidence>
<dbReference type="Gene3D" id="1.20.140.30">
    <property type="entry name" value="MOB kinase activator"/>
    <property type="match status" value="1"/>
</dbReference>
<reference evidence="2" key="1">
    <citation type="submission" date="2022-07" db="EMBL/GenBank/DDBJ databases">
        <title>Phylogenomic reconstructions and comparative analyses of Kickxellomycotina fungi.</title>
        <authorList>
            <person name="Reynolds N.K."/>
            <person name="Stajich J.E."/>
            <person name="Barry K."/>
            <person name="Grigoriev I.V."/>
            <person name="Crous P."/>
            <person name="Smith M.E."/>
        </authorList>
    </citation>
    <scope>NUCLEOTIDE SEQUENCE</scope>
    <source>
        <strain evidence="2">RSA 1196</strain>
    </source>
</reference>
<dbReference type="SUPFAM" id="SSF101152">
    <property type="entry name" value="Mob1/phocein"/>
    <property type="match status" value="1"/>
</dbReference>
<dbReference type="Pfam" id="PF03637">
    <property type="entry name" value="Mob1_phocein"/>
    <property type="match status" value="1"/>
</dbReference>
<keyword evidence="3" id="KW-1185">Reference proteome</keyword>
<dbReference type="Proteomes" id="UP001150925">
    <property type="component" value="Unassembled WGS sequence"/>
</dbReference>
<evidence type="ECO:0000313" key="3">
    <source>
        <dbReference type="Proteomes" id="UP001150925"/>
    </source>
</evidence>
<keyword evidence="2" id="KW-0418">Kinase</keyword>
<organism evidence="2 3">
    <name type="scientific">Dispira parvispora</name>
    <dbReference type="NCBI Taxonomy" id="1520584"/>
    <lineage>
        <taxon>Eukaryota</taxon>
        <taxon>Fungi</taxon>
        <taxon>Fungi incertae sedis</taxon>
        <taxon>Zoopagomycota</taxon>
        <taxon>Kickxellomycotina</taxon>
        <taxon>Dimargaritomycetes</taxon>
        <taxon>Dimargaritales</taxon>
        <taxon>Dimargaritaceae</taxon>
        <taxon>Dispira</taxon>
    </lineage>
</organism>
<feature type="binding site" evidence="1">
    <location>
        <position position="96"/>
    </location>
    <ligand>
        <name>Zn(2+)</name>
        <dbReference type="ChEBI" id="CHEBI:29105"/>
    </ligand>
</feature>
<feature type="binding site" evidence="1">
    <location>
        <position position="174"/>
    </location>
    <ligand>
        <name>Zn(2+)</name>
        <dbReference type="ChEBI" id="CHEBI:29105"/>
    </ligand>
</feature>
<comment type="caution">
    <text evidence="2">The sequence shown here is derived from an EMBL/GenBank/DDBJ whole genome shotgun (WGS) entry which is preliminary data.</text>
</comment>
<keyword evidence="1" id="KW-0862">Zinc</keyword>
<protein>
    <submittedName>
        <fullName evidence="2">MOB kinase activator 1B</fullName>
    </submittedName>
</protein>